<keyword evidence="7" id="KW-1015">Disulfide bond</keyword>
<evidence type="ECO:0000256" key="8">
    <source>
        <dbReference type="ARBA" id="ARBA00023180"/>
    </source>
</evidence>
<dbReference type="InterPro" id="IPR040145">
    <property type="entry name" value="ITM2"/>
</dbReference>
<sequence>MTIYTPGQADKESKNTADPEVVTEPLTSFKEDDYEADLAPKLVRVTYFPRNRRTFYIHLLLTVMVMVILTCGAIGAVVFYRHLNKKVYTGMCGTRFYDPEYHELRGDVVDAELLQDQAPQSPHSPQPQAMYKAHYVMDFMEEGIEVSRVEQYEEMHTPSFDEVRENTVWHDFVSNYTAIMDRRLERCYIMRLDRANIAPPSDILDLLEKLMSGYYMKSAVVVRDNYRLVKPALEDLAPFGNRIRAKCGSYESFWMEKFVGGVSKRSAEYGAPDEKTLVYAVLGNYIEHPQIFKIIVHGVDDAGEENAV</sequence>
<keyword evidence="9" id="KW-1003">Cell membrane</keyword>
<evidence type="ECO:0000313" key="12">
    <source>
        <dbReference type="Proteomes" id="UP000694888"/>
    </source>
</evidence>
<dbReference type="SMART" id="SM01039">
    <property type="entry name" value="BRICHOS"/>
    <property type="match status" value="1"/>
</dbReference>
<comment type="similarity">
    <text evidence="2 9">Belongs to the ITM2 family.</text>
</comment>
<dbReference type="GeneID" id="101864560"/>
<evidence type="ECO:0000256" key="7">
    <source>
        <dbReference type="ARBA" id="ARBA00023157"/>
    </source>
</evidence>
<feature type="transmembrane region" description="Helical" evidence="9">
    <location>
        <begin position="55"/>
        <end position="80"/>
    </location>
</feature>
<keyword evidence="5 9" id="KW-1133">Transmembrane helix</keyword>
<dbReference type="InterPro" id="IPR007084">
    <property type="entry name" value="BRICHOS_dom"/>
</dbReference>
<evidence type="ECO:0000256" key="2">
    <source>
        <dbReference type="ARBA" id="ARBA00006794"/>
    </source>
</evidence>
<evidence type="ECO:0000256" key="6">
    <source>
        <dbReference type="ARBA" id="ARBA00023136"/>
    </source>
</evidence>
<feature type="region of interest" description="Disordered" evidence="10">
    <location>
        <begin position="1"/>
        <end position="20"/>
    </location>
</feature>
<protein>
    <recommendedName>
        <fullName evidence="9">Integral membrane protein 2</fullName>
    </recommendedName>
</protein>
<dbReference type="PANTHER" id="PTHR10962">
    <property type="entry name" value="INTEGRAL TRANSMEMBRANE PROTEIN 2"/>
    <property type="match status" value="1"/>
</dbReference>
<feature type="domain" description="BRICHOS" evidence="11">
    <location>
        <begin position="160"/>
        <end position="255"/>
    </location>
</feature>
<organism evidence="12 13">
    <name type="scientific">Aplysia californica</name>
    <name type="common">California sea hare</name>
    <dbReference type="NCBI Taxonomy" id="6500"/>
    <lineage>
        <taxon>Eukaryota</taxon>
        <taxon>Metazoa</taxon>
        <taxon>Spiralia</taxon>
        <taxon>Lophotrochozoa</taxon>
        <taxon>Mollusca</taxon>
        <taxon>Gastropoda</taxon>
        <taxon>Heterobranchia</taxon>
        <taxon>Euthyneura</taxon>
        <taxon>Tectipleura</taxon>
        <taxon>Aplysiida</taxon>
        <taxon>Aplysioidea</taxon>
        <taxon>Aplysiidae</taxon>
        <taxon>Aplysia</taxon>
    </lineage>
</organism>
<keyword evidence="3 9" id="KW-0812">Transmembrane</keyword>
<name>A0ABM0K5M6_APLCA</name>
<dbReference type="Pfam" id="PF04089">
    <property type="entry name" value="BRICHOS"/>
    <property type="match status" value="1"/>
</dbReference>
<evidence type="ECO:0000256" key="5">
    <source>
        <dbReference type="ARBA" id="ARBA00022989"/>
    </source>
</evidence>
<evidence type="ECO:0000256" key="3">
    <source>
        <dbReference type="ARBA" id="ARBA00022692"/>
    </source>
</evidence>
<proteinExistence type="inferred from homology"/>
<evidence type="ECO:0000259" key="11">
    <source>
        <dbReference type="PROSITE" id="PS50869"/>
    </source>
</evidence>
<evidence type="ECO:0000256" key="4">
    <source>
        <dbReference type="ARBA" id="ARBA00022968"/>
    </source>
</evidence>
<keyword evidence="8" id="KW-0325">Glycoprotein</keyword>
<keyword evidence="6 9" id="KW-0472">Membrane</keyword>
<comment type="subcellular location">
    <subcellularLocation>
        <location evidence="1 9">Membrane</location>
        <topology evidence="1 9">Single-pass type II membrane protein</topology>
    </subcellularLocation>
</comment>
<keyword evidence="12" id="KW-1185">Reference proteome</keyword>
<dbReference type="Proteomes" id="UP000694888">
    <property type="component" value="Unplaced"/>
</dbReference>
<dbReference type="PROSITE" id="PS50869">
    <property type="entry name" value="BRICHOS"/>
    <property type="match status" value="1"/>
</dbReference>
<evidence type="ECO:0000256" key="10">
    <source>
        <dbReference type="SAM" id="MobiDB-lite"/>
    </source>
</evidence>
<dbReference type="RefSeq" id="XP_005109291.1">
    <property type="nucleotide sequence ID" value="XM_005109234.3"/>
</dbReference>
<reference evidence="13" key="1">
    <citation type="submission" date="2025-08" db="UniProtKB">
        <authorList>
            <consortium name="RefSeq"/>
        </authorList>
    </citation>
    <scope>IDENTIFICATION</scope>
</reference>
<gene>
    <name evidence="13" type="primary">LOC101864560</name>
</gene>
<keyword evidence="4 9" id="KW-0735">Signal-anchor</keyword>
<evidence type="ECO:0000256" key="9">
    <source>
        <dbReference type="RuleBase" id="RU367061"/>
    </source>
</evidence>
<accession>A0ABM0K5M6</accession>
<evidence type="ECO:0000313" key="13">
    <source>
        <dbReference type="RefSeq" id="XP_005109291.1"/>
    </source>
</evidence>
<dbReference type="PANTHER" id="PTHR10962:SF1">
    <property type="entry name" value="INTEGRAL MEMBRANE PROTEIN 2"/>
    <property type="match status" value="1"/>
</dbReference>
<evidence type="ECO:0000256" key="1">
    <source>
        <dbReference type="ARBA" id="ARBA00004606"/>
    </source>
</evidence>